<dbReference type="Gene3D" id="3.40.50.720">
    <property type="entry name" value="NAD(P)-binding Rossmann-like Domain"/>
    <property type="match status" value="1"/>
</dbReference>
<evidence type="ECO:0000313" key="4">
    <source>
        <dbReference type="EMBL" id="SBS25480.1"/>
    </source>
</evidence>
<dbReference type="Pfam" id="PF13561">
    <property type="entry name" value="adh_short_C2"/>
    <property type="match status" value="1"/>
</dbReference>
<dbReference type="GO" id="GO:0004316">
    <property type="term" value="F:3-oxoacyl-[acyl-carrier-protein] reductase (NADPH) activity"/>
    <property type="evidence" value="ECO:0007669"/>
    <property type="project" value="UniProtKB-EC"/>
</dbReference>
<dbReference type="GO" id="GO:0048038">
    <property type="term" value="F:quinone binding"/>
    <property type="evidence" value="ECO:0007669"/>
    <property type="project" value="TreeGrafter"/>
</dbReference>
<dbReference type="AlphaFoldDB" id="A0A1A8T0R5"/>
<evidence type="ECO:0000313" key="5">
    <source>
        <dbReference type="Proteomes" id="UP000092627"/>
    </source>
</evidence>
<dbReference type="GO" id="GO:0006633">
    <property type="term" value="P:fatty acid biosynthetic process"/>
    <property type="evidence" value="ECO:0007669"/>
    <property type="project" value="TreeGrafter"/>
</dbReference>
<dbReference type="RefSeq" id="WP_067204415.1">
    <property type="nucleotide sequence ID" value="NZ_FLOC01000001.1"/>
</dbReference>
<organism evidence="4 5">
    <name type="scientific">Marinomonas aquimarina</name>
    <dbReference type="NCBI Taxonomy" id="295068"/>
    <lineage>
        <taxon>Bacteria</taxon>
        <taxon>Pseudomonadati</taxon>
        <taxon>Pseudomonadota</taxon>
        <taxon>Gammaproteobacteria</taxon>
        <taxon>Oceanospirillales</taxon>
        <taxon>Oceanospirillaceae</taxon>
        <taxon>Marinomonas</taxon>
    </lineage>
</organism>
<comment type="similarity">
    <text evidence="1">Belongs to the short-chain dehydrogenases/reductases (SDR) family.</text>
</comment>
<evidence type="ECO:0000256" key="1">
    <source>
        <dbReference type="ARBA" id="ARBA00006484"/>
    </source>
</evidence>
<reference evidence="4 5" key="1">
    <citation type="submission" date="2016-06" db="EMBL/GenBank/DDBJ databases">
        <authorList>
            <person name="Kjaerup R.B."/>
            <person name="Dalgaard T.S."/>
            <person name="Juul-Madsen H.R."/>
        </authorList>
    </citation>
    <scope>NUCLEOTIDE SEQUENCE [LARGE SCALE GENOMIC DNA]</scope>
    <source>
        <strain evidence="4 5">CECT 5080</strain>
    </source>
</reference>
<accession>A0A1A8T0R5</accession>
<dbReference type="SMART" id="SM00822">
    <property type="entry name" value="PKS_KR"/>
    <property type="match status" value="1"/>
</dbReference>
<dbReference type="SUPFAM" id="SSF51735">
    <property type="entry name" value="NAD(P)-binding Rossmann-fold domains"/>
    <property type="match status" value="1"/>
</dbReference>
<feature type="domain" description="Ketoreductase" evidence="3">
    <location>
        <begin position="14"/>
        <end position="202"/>
    </location>
</feature>
<dbReference type="InterPro" id="IPR002347">
    <property type="entry name" value="SDR_fam"/>
</dbReference>
<dbReference type="PROSITE" id="PS00061">
    <property type="entry name" value="ADH_SHORT"/>
    <property type="match status" value="1"/>
</dbReference>
<protein>
    <submittedName>
        <fullName evidence="4">3-oxoacyl-[acyl-carrier-protein] reductase FabG</fullName>
        <ecNumber evidence="4">1.1.1.100</ecNumber>
    </submittedName>
</protein>
<dbReference type="EMBL" id="FLOC01000001">
    <property type="protein sequence ID" value="SBS25480.1"/>
    <property type="molecule type" value="Genomic_DNA"/>
</dbReference>
<evidence type="ECO:0000256" key="2">
    <source>
        <dbReference type="ARBA" id="ARBA00023002"/>
    </source>
</evidence>
<dbReference type="EC" id="1.1.1.100" evidence="4"/>
<dbReference type="InterPro" id="IPR020904">
    <property type="entry name" value="Sc_DH/Rdtase_CS"/>
</dbReference>
<dbReference type="OrthoDB" id="9806974at2"/>
<dbReference type="PANTHER" id="PTHR42760:SF133">
    <property type="entry name" value="3-OXOACYL-[ACYL-CARRIER-PROTEIN] REDUCTASE"/>
    <property type="match status" value="1"/>
</dbReference>
<name>A0A1A8T0R5_9GAMM</name>
<dbReference type="PANTHER" id="PTHR42760">
    <property type="entry name" value="SHORT-CHAIN DEHYDROGENASES/REDUCTASES FAMILY MEMBER"/>
    <property type="match status" value="1"/>
</dbReference>
<dbReference type="PRINTS" id="PR00080">
    <property type="entry name" value="SDRFAMILY"/>
</dbReference>
<proteinExistence type="inferred from homology"/>
<dbReference type="STRING" id="295068.MAQ5080_00274"/>
<dbReference type="FunFam" id="3.40.50.720:FF:000173">
    <property type="entry name" value="3-oxoacyl-[acyl-carrier protein] reductase"/>
    <property type="match status" value="1"/>
</dbReference>
<evidence type="ECO:0000259" key="3">
    <source>
        <dbReference type="SMART" id="SM00822"/>
    </source>
</evidence>
<keyword evidence="2 4" id="KW-0560">Oxidoreductase</keyword>
<dbReference type="InterPro" id="IPR036291">
    <property type="entry name" value="NAD(P)-bd_dom_sf"/>
</dbReference>
<keyword evidence="5" id="KW-1185">Reference proteome</keyword>
<sequence length="254" mass="26776">MRPLDHCPSQPTKQAVLITGATSGIGLALAKTLAEQGYGVVVNSRSEADCVALAQSIGGFALPFDVTDEAALKAAFKTLNGYLRDNELTLYGLAHCAGSMLTQPFHFTNVAALQQMLNEHVAGAFLLSQWSSKLMMREQQGTITLLSSVVAQQGSIGQVAYASAKAAIEGMTKSLAKELGQYGVRVNAVAPGVIDTPLIAELSDEQRGTIQKSTVLKRLGQPQDIAQVLAFLLSNQSAFMTGQVLSVDGGLQLP</sequence>
<dbReference type="InterPro" id="IPR057326">
    <property type="entry name" value="KR_dom"/>
</dbReference>
<dbReference type="PRINTS" id="PR00081">
    <property type="entry name" value="GDHRDH"/>
</dbReference>
<dbReference type="Proteomes" id="UP000092627">
    <property type="component" value="Unassembled WGS sequence"/>
</dbReference>
<gene>
    <name evidence="4" type="primary">fabG_1</name>
    <name evidence="4" type="ORF">MAQ5080_00274</name>
</gene>